<sequence>MQSRWTHFRNLFFLNDEEMGKKDDDHQAARPTALLRNPQWQPTAKVPTRRVLRRWTTLILVAAAVWFFLSYLTFDLGFGTGRDPSARYYGQKGLGMGMAPERDYNGALRFPELAESLNAIPTQRGTSHSRNVLFFAASLKSASTLLPFACAMGTERKNYVHFALMSRDAIRLEDLQRINGIDGSCQVMFHDARPNYADVSADPRMQRATARALFHINTFMHPQAVIVDGTDREERWFRDATRLQSESMSLPLIELPRDAAESLTWLTKLDSYSLAAWDKIKIDILIQAPPKGSGSLLRLLQSLNAADFPPSTIPHLTIQLPFEVEAETQVFLQKFRWPPPRLVEGRSGVQMLSLRHRIARHRMTEEESAVRFLESFWPQSPRFSHILVLSPQAELTPQFFPYLKFALLEYRYSQTALLEDWDERLLGISMTVPRTYINGSEDFLAPPEPTDPEHKKGLGTSFLWQAPHSDAILFMGDKWIELHGLVSRVLEQQRDTESPALLSDKSVSKHYPAWLEQALRLSRARGYFTLYPSPITASTAATVHRDLFQPPEEYVKDLEQERKDRVVTQADHHVLAGPLVNVLDTLPSRGNLPPLSSIPLLHWDGTATGLGDLDDAARQYTAKWRREVGGCSEEEADRASVHLTAKDLFCEKNDEANVL</sequence>
<dbReference type="RefSeq" id="XP_028469627.1">
    <property type="nucleotide sequence ID" value="XM_028615692.1"/>
</dbReference>
<keyword evidence="1" id="KW-0812">Transmembrane</keyword>
<name>A0A3N2Q4Y1_SODAK</name>
<dbReference type="AlphaFoldDB" id="A0A3N2Q4Y1"/>
<feature type="transmembrane region" description="Helical" evidence="1">
    <location>
        <begin position="55"/>
        <end position="74"/>
    </location>
</feature>
<gene>
    <name evidence="2" type="ORF">SODALDRAFT_785</name>
</gene>
<organism evidence="2 3">
    <name type="scientific">Sodiomyces alkalinus (strain CBS 110278 / VKM F-3762 / F11)</name>
    <name type="common">Alkaliphilic filamentous fungus</name>
    <dbReference type="NCBI Taxonomy" id="1314773"/>
    <lineage>
        <taxon>Eukaryota</taxon>
        <taxon>Fungi</taxon>
        <taxon>Dikarya</taxon>
        <taxon>Ascomycota</taxon>
        <taxon>Pezizomycotina</taxon>
        <taxon>Sordariomycetes</taxon>
        <taxon>Hypocreomycetidae</taxon>
        <taxon>Glomerellales</taxon>
        <taxon>Plectosphaerellaceae</taxon>
        <taxon>Sodiomyces</taxon>
    </lineage>
</organism>
<keyword evidence="3" id="KW-1185">Reference proteome</keyword>
<evidence type="ECO:0000313" key="3">
    <source>
        <dbReference type="Proteomes" id="UP000272025"/>
    </source>
</evidence>
<reference evidence="2 3" key="1">
    <citation type="journal article" date="2018" name="Mol. Ecol.">
        <title>The obligate alkalophilic soda-lake fungus Sodiomyces alkalinus has shifted to a protein diet.</title>
        <authorList>
            <person name="Grum-Grzhimaylo A.A."/>
            <person name="Falkoski D.L."/>
            <person name="van den Heuvel J."/>
            <person name="Valero-Jimenez C.A."/>
            <person name="Min B."/>
            <person name="Choi I.G."/>
            <person name="Lipzen A."/>
            <person name="Daum C.G."/>
            <person name="Aanen D.K."/>
            <person name="Tsang A."/>
            <person name="Henrissat B."/>
            <person name="Bilanenko E.N."/>
            <person name="de Vries R.P."/>
            <person name="van Kan J.A.L."/>
            <person name="Grigoriev I.V."/>
            <person name="Debets A.J.M."/>
        </authorList>
    </citation>
    <scope>NUCLEOTIDE SEQUENCE [LARGE SCALE GENOMIC DNA]</scope>
    <source>
        <strain evidence="2 3">F11</strain>
    </source>
</reference>
<evidence type="ECO:0000313" key="2">
    <source>
        <dbReference type="EMBL" id="ROT41821.1"/>
    </source>
</evidence>
<evidence type="ECO:0000256" key="1">
    <source>
        <dbReference type="SAM" id="Phobius"/>
    </source>
</evidence>
<dbReference type="PANTHER" id="PTHR33604:SF3">
    <property type="entry name" value="OSJNBA0004B13.7 PROTEIN"/>
    <property type="match status" value="1"/>
</dbReference>
<protein>
    <recommendedName>
        <fullName evidence="4">Glycosyltransferase 2</fullName>
    </recommendedName>
</protein>
<dbReference type="PANTHER" id="PTHR33604">
    <property type="entry name" value="OSJNBA0004B13.7 PROTEIN"/>
    <property type="match status" value="1"/>
</dbReference>
<keyword evidence="1" id="KW-0472">Membrane</keyword>
<dbReference type="GeneID" id="39584169"/>
<proteinExistence type="predicted"/>
<dbReference type="OrthoDB" id="5397682at2759"/>
<evidence type="ECO:0008006" key="4">
    <source>
        <dbReference type="Google" id="ProtNLM"/>
    </source>
</evidence>
<dbReference type="EMBL" id="ML119051">
    <property type="protein sequence ID" value="ROT41821.1"/>
    <property type="molecule type" value="Genomic_DNA"/>
</dbReference>
<accession>A0A3N2Q4Y1</accession>
<dbReference type="STRING" id="1314773.A0A3N2Q4Y1"/>
<keyword evidence="1" id="KW-1133">Transmembrane helix</keyword>
<dbReference type="Proteomes" id="UP000272025">
    <property type="component" value="Unassembled WGS sequence"/>
</dbReference>